<dbReference type="InterPro" id="IPR000210">
    <property type="entry name" value="BTB/POZ_dom"/>
</dbReference>
<feature type="compositionally biased region" description="Basic and acidic residues" evidence="4">
    <location>
        <begin position="217"/>
        <end position="235"/>
    </location>
</feature>
<reference evidence="7" key="1">
    <citation type="submission" date="2025-08" db="UniProtKB">
        <authorList>
            <consortium name="RefSeq"/>
        </authorList>
    </citation>
    <scope>IDENTIFICATION</scope>
</reference>
<gene>
    <name evidence="7" type="primary">LOC106011640</name>
</gene>
<organism evidence="6 7">
    <name type="scientific">Aplysia californica</name>
    <name type="common">California sea hare</name>
    <dbReference type="NCBI Taxonomy" id="6500"/>
    <lineage>
        <taxon>Eukaryota</taxon>
        <taxon>Metazoa</taxon>
        <taxon>Spiralia</taxon>
        <taxon>Lophotrochozoa</taxon>
        <taxon>Mollusca</taxon>
        <taxon>Gastropoda</taxon>
        <taxon>Heterobranchia</taxon>
        <taxon>Euthyneura</taxon>
        <taxon>Tectipleura</taxon>
        <taxon>Aplysiida</taxon>
        <taxon>Aplysioidea</taxon>
        <taxon>Aplysiidae</taxon>
        <taxon>Aplysia</taxon>
    </lineage>
</organism>
<dbReference type="SUPFAM" id="SSF54695">
    <property type="entry name" value="POZ domain"/>
    <property type="match status" value="1"/>
</dbReference>
<dbReference type="GeneID" id="106011640"/>
<keyword evidence="1" id="KW-0880">Kelch repeat</keyword>
<dbReference type="Gene3D" id="1.25.40.420">
    <property type="match status" value="1"/>
</dbReference>
<feature type="region of interest" description="Disordered" evidence="4">
    <location>
        <begin position="361"/>
        <end position="391"/>
    </location>
</feature>
<keyword evidence="2" id="KW-0677">Repeat</keyword>
<keyword evidence="6" id="KW-1185">Reference proteome</keyword>
<feature type="compositionally biased region" description="Basic residues" evidence="4">
    <location>
        <begin position="362"/>
        <end position="374"/>
    </location>
</feature>
<feature type="coiled-coil region" evidence="3">
    <location>
        <begin position="237"/>
        <end position="264"/>
    </location>
</feature>
<dbReference type="CDD" id="cd18186">
    <property type="entry name" value="BTB_POZ_ZBTB_KLHL-like"/>
    <property type="match status" value="1"/>
</dbReference>
<dbReference type="PANTHER" id="PTHR45632">
    <property type="entry name" value="LD33804P"/>
    <property type="match status" value="1"/>
</dbReference>
<keyword evidence="3" id="KW-0175">Coiled coil</keyword>
<proteinExistence type="predicted"/>
<sequence>MQQYTLASMEPDLASKVCSRLSEAWSGHPGEHYPDFLVEVDQHIFPCHRFILAATSGFFRGLLRSNMKETLDKKTRIYGISESTFRLILDRIYCSKNVITGENVIELWQAANQLDIDFLVAECEDFVMSTLSFYNWYNTYVYARHLCSARVSKSTWAFMLAEFDTIVQGHMFLNLSPEDVCGLLNSDVLLSASEDKVIIAVLKWVLNDSLWEDCPPQREDQKAVAPGTRKDRNETRYLQSSEKLREEQRDIDNVERLCQVLSETHKQSTCPDKMLTADSSLSSADVESSASSISGICDVSGGESSSAAGRIEHLCRLVCACRPRLASDGCLRALMNMPLVMVHQEARDKVLEAVADRLMAGGKKHRHRNKRRAERRCAPGTGIDSSHTKTKSASAAAANQQGARIQFHNLRAGSRASWGEWAHNTLGMIHRGFKDF</sequence>
<dbReference type="SMART" id="SM00225">
    <property type="entry name" value="BTB"/>
    <property type="match status" value="1"/>
</dbReference>
<evidence type="ECO:0000256" key="4">
    <source>
        <dbReference type="SAM" id="MobiDB-lite"/>
    </source>
</evidence>
<dbReference type="Gene3D" id="3.30.710.10">
    <property type="entry name" value="Potassium Channel Kv1.1, Chain A"/>
    <property type="match status" value="1"/>
</dbReference>
<dbReference type="PANTHER" id="PTHR45632:SF3">
    <property type="entry name" value="KELCH-LIKE PROTEIN 32"/>
    <property type="match status" value="1"/>
</dbReference>
<protein>
    <submittedName>
        <fullName evidence="7">Uncharacterized protein LOC106011640</fullName>
    </submittedName>
</protein>
<dbReference type="InterPro" id="IPR011333">
    <property type="entry name" value="SKP1/BTB/POZ_sf"/>
</dbReference>
<accession>A0ABM0ZYZ2</accession>
<dbReference type="InterPro" id="IPR011705">
    <property type="entry name" value="BACK"/>
</dbReference>
<evidence type="ECO:0000256" key="1">
    <source>
        <dbReference type="ARBA" id="ARBA00022441"/>
    </source>
</evidence>
<feature type="domain" description="BTB" evidence="5">
    <location>
        <begin position="34"/>
        <end position="101"/>
    </location>
</feature>
<dbReference type="PROSITE" id="PS50097">
    <property type="entry name" value="BTB"/>
    <property type="match status" value="1"/>
</dbReference>
<dbReference type="Pfam" id="PF07707">
    <property type="entry name" value="BACK"/>
    <property type="match status" value="1"/>
</dbReference>
<feature type="region of interest" description="Disordered" evidence="4">
    <location>
        <begin position="217"/>
        <end position="236"/>
    </location>
</feature>
<dbReference type="Proteomes" id="UP000694888">
    <property type="component" value="Unplaced"/>
</dbReference>
<dbReference type="RefSeq" id="XP_012937431.1">
    <property type="nucleotide sequence ID" value="XM_013081977.1"/>
</dbReference>
<dbReference type="Pfam" id="PF00651">
    <property type="entry name" value="BTB"/>
    <property type="match status" value="1"/>
</dbReference>
<evidence type="ECO:0000256" key="2">
    <source>
        <dbReference type="ARBA" id="ARBA00022737"/>
    </source>
</evidence>
<evidence type="ECO:0000256" key="3">
    <source>
        <dbReference type="SAM" id="Coils"/>
    </source>
</evidence>
<evidence type="ECO:0000313" key="7">
    <source>
        <dbReference type="RefSeq" id="XP_012937431.1"/>
    </source>
</evidence>
<evidence type="ECO:0000259" key="5">
    <source>
        <dbReference type="PROSITE" id="PS50097"/>
    </source>
</evidence>
<name>A0ABM0ZYZ2_APLCA</name>
<evidence type="ECO:0000313" key="6">
    <source>
        <dbReference type="Proteomes" id="UP000694888"/>
    </source>
</evidence>